<dbReference type="CDD" id="cd13965">
    <property type="entry name" value="PT_UbiA_3"/>
    <property type="match status" value="1"/>
</dbReference>
<accession>A0A7C8IJY7</accession>
<name>A0A7C8IJY7_9PEZI</name>
<keyword evidence="4 5" id="KW-0472">Membrane</keyword>
<sequence length="451" mass="50051">MPTAVSKASDKTWFYHIYSIWLFTRSDLKSIVFPQTIFGVLTALALDTDEDGFLLWGRVLPRIPSVMFWVWINLLPLDIDNQRQPASVIEDKHNKPWRPIPSRRMTEAQAKIIMLGFYSLAICASFQVGGLKQSLVLIILGYGYNDLHLADWHWTSRNAMNALGFYGFASGALDVALRGLELDMNRDMTWWLVITTAVVFSTVQTQDMADQAGDRLRGRASFPLVMGDGCARWLTALPVAAWSIFCPLFWKTGTSPTVLIGAIGMVVSCSLLVCREVEADKRTFRLWTIWMAGLYVLPLWGAVESGGIDAGYAAVAPELPSSGSTPPTPDFVMHSFSGMTGGTALEGLDKDTCLAKGLKGGVVRLIYIVAFLVPEGFQHSPRGSRDHMVPEMKTDLEKGTVTMIPEDVKDMFYQDLDDETVAELAKDLRPQSIGAFWSTTKHAAWRIIPTI</sequence>
<evidence type="ECO:0000256" key="4">
    <source>
        <dbReference type="ARBA" id="ARBA00023136"/>
    </source>
</evidence>
<proteinExistence type="predicted"/>
<dbReference type="OrthoDB" id="434972at2759"/>
<feature type="transmembrane region" description="Helical" evidence="5">
    <location>
        <begin position="256"/>
        <end position="274"/>
    </location>
</feature>
<comment type="subcellular location">
    <subcellularLocation>
        <location evidence="1">Membrane</location>
        <topology evidence="1">Multi-pass membrane protein</topology>
    </subcellularLocation>
</comment>
<comment type="caution">
    <text evidence="6">The sequence shown here is derived from an EMBL/GenBank/DDBJ whole genome shotgun (WGS) entry which is preliminary data.</text>
</comment>
<dbReference type="InterPro" id="IPR000537">
    <property type="entry name" value="UbiA_prenyltransferase"/>
</dbReference>
<reference evidence="6 7" key="1">
    <citation type="submission" date="2019-12" db="EMBL/GenBank/DDBJ databases">
        <title>Draft genome sequence of the ascomycete Xylaria multiplex DSM 110363.</title>
        <authorList>
            <person name="Buettner E."/>
            <person name="Kellner H."/>
        </authorList>
    </citation>
    <scope>NUCLEOTIDE SEQUENCE [LARGE SCALE GENOMIC DNA]</scope>
    <source>
        <strain evidence="6 7">DSM 110363</strain>
    </source>
</reference>
<keyword evidence="3 5" id="KW-1133">Transmembrane helix</keyword>
<dbReference type="InterPro" id="IPR029058">
    <property type="entry name" value="AB_hydrolase_fold"/>
</dbReference>
<evidence type="ECO:0000313" key="7">
    <source>
        <dbReference type="Proteomes" id="UP000481858"/>
    </source>
</evidence>
<dbReference type="InParanoid" id="A0A7C8IJY7"/>
<feature type="transmembrane region" description="Helical" evidence="5">
    <location>
        <begin position="112"/>
        <end position="144"/>
    </location>
</feature>
<dbReference type="GO" id="GO:0016020">
    <property type="term" value="C:membrane"/>
    <property type="evidence" value="ECO:0007669"/>
    <property type="project" value="UniProtKB-SubCell"/>
</dbReference>
<keyword evidence="2 5" id="KW-0812">Transmembrane</keyword>
<dbReference type="EMBL" id="WUBL01000252">
    <property type="protein sequence ID" value="KAF2962923.1"/>
    <property type="molecule type" value="Genomic_DNA"/>
</dbReference>
<evidence type="ECO:0000256" key="1">
    <source>
        <dbReference type="ARBA" id="ARBA00004141"/>
    </source>
</evidence>
<protein>
    <submittedName>
        <fullName evidence="6">Uncharacterized protein</fullName>
    </submittedName>
</protein>
<feature type="transmembrane region" description="Helical" evidence="5">
    <location>
        <begin position="188"/>
        <end position="209"/>
    </location>
</feature>
<keyword evidence="7" id="KW-1185">Reference proteome</keyword>
<dbReference type="PANTHER" id="PTHR37017:SF11">
    <property type="entry name" value="ESTERASE_LIPASE_THIOESTERASE DOMAIN-CONTAINING PROTEIN"/>
    <property type="match status" value="1"/>
</dbReference>
<dbReference type="InterPro" id="IPR052897">
    <property type="entry name" value="Sec-Metab_Biosynth_Hydrolase"/>
</dbReference>
<dbReference type="Pfam" id="PF01040">
    <property type="entry name" value="UbiA"/>
    <property type="match status" value="1"/>
</dbReference>
<evidence type="ECO:0000256" key="2">
    <source>
        <dbReference type="ARBA" id="ARBA00022692"/>
    </source>
</evidence>
<evidence type="ECO:0000256" key="3">
    <source>
        <dbReference type="ARBA" id="ARBA00022989"/>
    </source>
</evidence>
<dbReference type="PANTHER" id="PTHR37017">
    <property type="entry name" value="AB HYDROLASE-1 DOMAIN-CONTAINING PROTEIN-RELATED"/>
    <property type="match status" value="1"/>
</dbReference>
<dbReference type="AlphaFoldDB" id="A0A7C8IJY7"/>
<evidence type="ECO:0000256" key="5">
    <source>
        <dbReference type="SAM" id="Phobius"/>
    </source>
</evidence>
<dbReference type="Gene3D" id="3.40.50.1820">
    <property type="entry name" value="alpha/beta hydrolase"/>
    <property type="match status" value="1"/>
</dbReference>
<dbReference type="Proteomes" id="UP000481858">
    <property type="component" value="Unassembled WGS sequence"/>
</dbReference>
<gene>
    <name evidence="6" type="ORF">GQX73_g10652</name>
</gene>
<dbReference type="GO" id="GO:0016765">
    <property type="term" value="F:transferase activity, transferring alkyl or aryl (other than methyl) groups"/>
    <property type="evidence" value="ECO:0007669"/>
    <property type="project" value="InterPro"/>
</dbReference>
<evidence type="ECO:0000313" key="6">
    <source>
        <dbReference type="EMBL" id="KAF2962923.1"/>
    </source>
</evidence>
<organism evidence="6 7">
    <name type="scientific">Xylaria multiplex</name>
    <dbReference type="NCBI Taxonomy" id="323545"/>
    <lineage>
        <taxon>Eukaryota</taxon>
        <taxon>Fungi</taxon>
        <taxon>Dikarya</taxon>
        <taxon>Ascomycota</taxon>
        <taxon>Pezizomycotina</taxon>
        <taxon>Sordariomycetes</taxon>
        <taxon>Xylariomycetidae</taxon>
        <taxon>Xylariales</taxon>
        <taxon>Xylariaceae</taxon>
        <taxon>Xylaria</taxon>
    </lineage>
</organism>
<feature type="transmembrane region" description="Helical" evidence="5">
    <location>
        <begin position="286"/>
        <end position="303"/>
    </location>
</feature>